<gene>
    <name evidence="1" type="ORF">GCM10011290_29950</name>
</gene>
<accession>A0ABQ2Z178</accession>
<protein>
    <submittedName>
        <fullName evidence="1">Uncharacterized protein</fullName>
    </submittedName>
</protein>
<comment type="caution">
    <text evidence="1">The sequence shown here is derived from an EMBL/GenBank/DDBJ whole genome shotgun (WGS) entry which is preliminary data.</text>
</comment>
<dbReference type="Proteomes" id="UP000600877">
    <property type="component" value="Unassembled WGS sequence"/>
</dbReference>
<keyword evidence="2" id="KW-1185">Reference proteome</keyword>
<reference evidence="2" key="1">
    <citation type="journal article" date="2019" name="Int. J. Syst. Evol. Microbiol.">
        <title>The Global Catalogue of Microorganisms (GCM) 10K type strain sequencing project: providing services to taxonomists for standard genome sequencing and annotation.</title>
        <authorList>
            <consortium name="The Broad Institute Genomics Platform"/>
            <consortium name="The Broad Institute Genome Sequencing Center for Infectious Disease"/>
            <person name="Wu L."/>
            <person name="Ma J."/>
        </authorList>
    </citation>
    <scope>NUCLEOTIDE SEQUENCE [LARGE SCALE GENOMIC DNA]</scope>
    <source>
        <strain evidence="2">KCTC 32041</strain>
    </source>
</reference>
<evidence type="ECO:0000313" key="1">
    <source>
        <dbReference type="EMBL" id="GGX99946.1"/>
    </source>
</evidence>
<sequence>MTTAVCFALFPFCSDPVLVMAAQREGFQFQAGALPSVLGRLVDAAANVGHNVPVLFNSGTGFDSPNTKADTAAQAAFLCPSIATRAPSMVGRGGEPSGCRFLSAGLSTLPRACHPRLTAGSGSKPTKEATMPKLARVLLSLFPAAVSPVAQLPNAPEAVTFARQYLAQTGRAVSVVPASRGFAVQTVGGLTA</sequence>
<proteinExistence type="predicted"/>
<organism evidence="1 2">
    <name type="scientific">Vogesella alkaliphila</name>
    <dbReference type="NCBI Taxonomy" id="1193621"/>
    <lineage>
        <taxon>Bacteria</taxon>
        <taxon>Pseudomonadati</taxon>
        <taxon>Pseudomonadota</taxon>
        <taxon>Betaproteobacteria</taxon>
        <taxon>Neisseriales</taxon>
        <taxon>Chromobacteriaceae</taxon>
        <taxon>Vogesella</taxon>
    </lineage>
</organism>
<dbReference type="EMBL" id="BMYW01000013">
    <property type="protein sequence ID" value="GGX99946.1"/>
    <property type="molecule type" value="Genomic_DNA"/>
</dbReference>
<name>A0ABQ2Z178_9NEIS</name>
<evidence type="ECO:0000313" key="2">
    <source>
        <dbReference type="Proteomes" id="UP000600877"/>
    </source>
</evidence>